<dbReference type="EMBL" id="OBQD01000050">
    <property type="protein sequence ID" value="SOC48316.1"/>
    <property type="molecule type" value="Genomic_DNA"/>
</dbReference>
<dbReference type="OrthoDB" id="8389669at2"/>
<protein>
    <submittedName>
        <fullName evidence="1">Uncharacterized protein</fullName>
    </submittedName>
</protein>
<proteinExistence type="predicted"/>
<organism evidence="1 2">
    <name type="scientific">Rhizobium subbaraonis</name>
    <dbReference type="NCBI Taxonomy" id="908946"/>
    <lineage>
        <taxon>Bacteria</taxon>
        <taxon>Pseudomonadati</taxon>
        <taxon>Pseudomonadota</taxon>
        <taxon>Alphaproteobacteria</taxon>
        <taxon>Hyphomicrobiales</taxon>
        <taxon>Rhizobiaceae</taxon>
        <taxon>Rhizobium/Agrobacterium group</taxon>
        <taxon>Rhizobium</taxon>
    </lineage>
</organism>
<reference evidence="1 2" key="1">
    <citation type="submission" date="2017-08" db="EMBL/GenBank/DDBJ databases">
        <authorList>
            <person name="de Groot N.N."/>
        </authorList>
    </citation>
    <scope>NUCLEOTIDE SEQUENCE [LARGE SCALE GENOMIC DNA]</scope>
    <source>
        <strain evidence="1 2">JC85</strain>
    </source>
</reference>
<dbReference type="AlphaFoldDB" id="A0A285V5L2"/>
<evidence type="ECO:0000313" key="1">
    <source>
        <dbReference type="EMBL" id="SOC48316.1"/>
    </source>
</evidence>
<keyword evidence="2" id="KW-1185">Reference proteome</keyword>
<name>A0A285V5L2_9HYPH</name>
<gene>
    <name evidence="1" type="ORF">SAMN05892877_1502</name>
</gene>
<evidence type="ECO:0000313" key="2">
    <source>
        <dbReference type="Proteomes" id="UP000219167"/>
    </source>
</evidence>
<dbReference type="Proteomes" id="UP000219167">
    <property type="component" value="Unassembled WGS sequence"/>
</dbReference>
<accession>A0A285V5L2</accession>
<sequence>MKSLIPAVYFSLSVAVVAVIAARPSGPFVLVVTSPAAHAAGSMAVIDQADGAFVWAGSVPWMSVAYSQAPDFPERLLDAGALLVINHDLALGCLQGINT</sequence>